<dbReference type="Proteomes" id="UP000008383">
    <property type="component" value="Unassembled WGS sequence"/>
</dbReference>
<comment type="caution">
    <text evidence="2">The sequence shown here is derived from an EMBL/GenBank/DDBJ whole genome shotgun (WGS) entry which is preliminary data.</text>
</comment>
<feature type="compositionally biased region" description="Basic and acidic residues" evidence="1">
    <location>
        <begin position="53"/>
        <end position="68"/>
    </location>
</feature>
<proteinExistence type="predicted"/>
<keyword evidence="3" id="KW-1185">Reference proteome</keyword>
<dbReference type="KEGG" id="tve:TRV_02988"/>
<name>D4D7A7_TRIVH</name>
<dbReference type="EMBL" id="ACYE01000153">
    <property type="protein sequence ID" value="EFE42266.1"/>
    <property type="molecule type" value="Genomic_DNA"/>
</dbReference>
<sequence>RPGLPRAVPPPRCVFQIRRRLYEDFASARWKTYEPERKRKKKKATKKKRKKGEQKSKEEERRREEEMRKKRWTLKKGKVREEGKTAWDEVLRLADYMGRVLSARRNLRFSHSSLL</sequence>
<dbReference type="RefSeq" id="XP_003022884.1">
    <property type="nucleotide sequence ID" value="XM_003022838.1"/>
</dbReference>
<feature type="compositionally biased region" description="Basic residues" evidence="1">
    <location>
        <begin position="38"/>
        <end position="52"/>
    </location>
</feature>
<reference evidence="3" key="1">
    <citation type="journal article" date="2011" name="Genome Biol.">
        <title>Comparative and functional genomics provide insights into the pathogenicity of dermatophytic fungi.</title>
        <authorList>
            <person name="Burmester A."/>
            <person name="Shelest E."/>
            <person name="Gloeckner G."/>
            <person name="Heddergott C."/>
            <person name="Schindler S."/>
            <person name="Staib P."/>
            <person name="Heidel A."/>
            <person name="Felder M."/>
            <person name="Petzold A."/>
            <person name="Szafranski K."/>
            <person name="Feuermann M."/>
            <person name="Pedruzzi I."/>
            <person name="Priebe S."/>
            <person name="Groth M."/>
            <person name="Winkler R."/>
            <person name="Li W."/>
            <person name="Kniemeyer O."/>
            <person name="Schroeckh V."/>
            <person name="Hertweck C."/>
            <person name="Hube B."/>
            <person name="White T.C."/>
            <person name="Platzer M."/>
            <person name="Guthke R."/>
            <person name="Heitman J."/>
            <person name="Woestemeyer J."/>
            <person name="Zipfel P.F."/>
            <person name="Monod M."/>
            <person name="Brakhage A.A."/>
        </authorList>
    </citation>
    <scope>NUCLEOTIDE SEQUENCE [LARGE SCALE GENOMIC DNA]</scope>
    <source>
        <strain evidence="3">HKI 0517</strain>
    </source>
</reference>
<accession>D4D7A7</accession>
<feature type="non-terminal residue" evidence="2">
    <location>
        <position position="1"/>
    </location>
</feature>
<evidence type="ECO:0000313" key="3">
    <source>
        <dbReference type="Proteomes" id="UP000008383"/>
    </source>
</evidence>
<dbReference type="AlphaFoldDB" id="D4D7A7"/>
<evidence type="ECO:0000256" key="1">
    <source>
        <dbReference type="SAM" id="MobiDB-lite"/>
    </source>
</evidence>
<protein>
    <submittedName>
        <fullName evidence="2">Uncharacterized protein</fullName>
    </submittedName>
</protein>
<dbReference type="HOGENOM" id="CLU_2114844_0_0_1"/>
<gene>
    <name evidence="2" type="ORF">TRV_02988</name>
</gene>
<feature type="region of interest" description="Disordered" evidence="1">
    <location>
        <begin position="33"/>
        <end position="69"/>
    </location>
</feature>
<organism evidence="2 3">
    <name type="scientific">Trichophyton verrucosum (strain HKI 0517)</name>
    <dbReference type="NCBI Taxonomy" id="663202"/>
    <lineage>
        <taxon>Eukaryota</taxon>
        <taxon>Fungi</taxon>
        <taxon>Dikarya</taxon>
        <taxon>Ascomycota</taxon>
        <taxon>Pezizomycotina</taxon>
        <taxon>Eurotiomycetes</taxon>
        <taxon>Eurotiomycetidae</taxon>
        <taxon>Onygenales</taxon>
        <taxon>Arthrodermataceae</taxon>
        <taxon>Trichophyton</taxon>
    </lineage>
</organism>
<evidence type="ECO:0000313" key="2">
    <source>
        <dbReference type="EMBL" id="EFE42266.1"/>
    </source>
</evidence>
<dbReference type="GeneID" id="9576921"/>